<reference evidence="2" key="1">
    <citation type="submission" date="2009-03" db="EMBL/GenBank/DDBJ databases">
        <title>Complete genome sequence of Edwardsiella ictaluri 93-146.</title>
        <authorList>
            <person name="Williams M.L."/>
            <person name="Gillaspy A.F."/>
            <person name="Dyer D.W."/>
            <person name="Thune R.L."/>
            <person name="Waldbieser G.C."/>
            <person name="Schuster S.C."/>
            <person name="Gipson J."/>
            <person name="Zaitshik J."/>
            <person name="Landry C."/>
            <person name="Lawrence M.L."/>
        </authorList>
    </citation>
    <scope>NUCLEOTIDE SEQUENCE [LARGE SCALE GENOMIC DNA]</scope>
    <source>
        <strain evidence="2">93-146</strain>
    </source>
</reference>
<dbReference type="InterPro" id="IPR046348">
    <property type="entry name" value="SIS_dom_sf"/>
</dbReference>
<dbReference type="STRING" id="67780.B6E78_14500"/>
<dbReference type="GO" id="GO:1901135">
    <property type="term" value="P:carbohydrate derivative metabolic process"/>
    <property type="evidence" value="ECO:0007669"/>
    <property type="project" value="InterPro"/>
</dbReference>
<dbReference type="Proteomes" id="UP000001485">
    <property type="component" value="Chromosome"/>
</dbReference>
<name>C5B9J5_EDWI9</name>
<gene>
    <name evidence="1" type="ordered locus">NT01EI_0775</name>
</gene>
<sequence>MSDEVLGYSPAWIQARGVWHTAREIAQQPVLWRMLQRELREAQSRWHSFLQTIPAPPALRSAKRRWHGALACDLDDLWLMFPFLQYLQTLALETSLALGITPDNPYPSREVNRVVQGVVIDEYPVTHSTIATMEV</sequence>
<reference evidence="1 2" key="2">
    <citation type="journal article" date="2012" name="J. Bacteriol.">
        <title>Genome Sequence of Edwardsiella ictaluri 93-146, a Strain Associated with a Natural Channel Catfish Outbreak of Enteric Septicemia of Catfish.</title>
        <authorList>
            <person name="Williams M.L."/>
            <person name="Gillaspy A.F."/>
            <person name="Dyer D.W."/>
            <person name="Thune R.L."/>
            <person name="Waldbieser G.C."/>
            <person name="Schuster S.C."/>
            <person name="Gipson J."/>
            <person name="Zaitshik J."/>
            <person name="Landry C."/>
            <person name="Banes M.M."/>
            <person name="Lawrence M.L."/>
        </authorList>
    </citation>
    <scope>NUCLEOTIDE SEQUENCE [LARGE SCALE GENOMIC DNA]</scope>
    <source>
        <strain evidence="1 2">93-146</strain>
    </source>
</reference>
<dbReference type="KEGG" id="eic:NT01EI_0775"/>
<dbReference type="HOGENOM" id="CLU_1882473_0_0_6"/>
<evidence type="ECO:0000313" key="2">
    <source>
        <dbReference type="Proteomes" id="UP000001485"/>
    </source>
</evidence>
<dbReference type="Gene3D" id="3.40.50.10490">
    <property type="entry name" value="Glucose-6-phosphate isomerase like protein, domain 1"/>
    <property type="match status" value="1"/>
</dbReference>
<keyword evidence="1" id="KW-0413">Isomerase</keyword>
<dbReference type="PATRIC" id="fig|634503.3.peg.702"/>
<proteinExistence type="predicted"/>
<dbReference type="GO" id="GO:0097367">
    <property type="term" value="F:carbohydrate derivative binding"/>
    <property type="evidence" value="ECO:0007669"/>
    <property type="project" value="InterPro"/>
</dbReference>
<dbReference type="GO" id="GO:0016853">
    <property type="term" value="F:isomerase activity"/>
    <property type="evidence" value="ECO:0007669"/>
    <property type="project" value="UniProtKB-KW"/>
</dbReference>
<organism evidence="1 2">
    <name type="scientific">Edwardsiella ictaluri (strain 93-146)</name>
    <dbReference type="NCBI Taxonomy" id="634503"/>
    <lineage>
        <taxon>Bacteria</taxon>
        <taxon>Pseudomonadati</taxon>
        <taxon>Pseudomonadota</taxon>
        <taxon>Gammaproteobacteria</taxon>
        <taxon>Enterobacterales</taxon>
        <taxon>Hafniaceae</taxon>
        <taxon>Edwardsiella</taxon>
    </lineage>
</organism>
<accession>C5B9J5</accession>
<evidence type="ECO:0000313" key="1">
    <source>
        <dbReference type="EMBL" id="ACR67996.1"/>
    </source>
</evidence>
<dbReference type="EMBL" id="CP001600">
    <property type="protein sequence ID" value="ACR67996.1"/>
    <property type="molecule type" value="Genomic_DNA"/>
</dbReference>
<dbReference type="SUPFAM" id="SSF53697">
    <property type="entry name" value="SIS domain"/>
    <property type="match status" value="1"/>
</dbReference>
<protein>
    <submittedName>
        <fullName evidence="1">Putative sugar isomerase</fullName>
    </submittedName>
</protein>
<dbReference type="AlphaFoldDB" id="C5B9J5"/>
<dbReference type="OrthoDB" id="9779207at2"/>